<dbReference type="PANTHER" id="PTHR44329">
    <property type="entry name" value="SERINE/THREONINE-PROTEIN KINASE TNNI3K-RELATED"/>
    <property type="match status" value="1"/>
</dbReference>
<dbReference type="Pfam" id="PF07714">
    <property type="entry name" value="PK_Tyr_Ser-Thr"/>
    <property type="match status" value="1"/>
</dbReference>
<dbReference type="Proteomes" id="UP000265703">
    <property type="component" value="Unassembled WGS sequence"/>
</dbReference>
<dbReference type="OrthoDB" id="6718656at2759"/>
<keyword evidence="1" id="KW-0547">Nucleotide-binding</keyword>
<feature type="binding site" evidence="1">
    <location>
        <position position="54"/>
    </location>
    <ligand>
        <name>ATP</name>
        <dbReference type="ChEBI" id="CHEBI:30616"/>
    </ligand>
</feature>
<name>A0A397T7J4_9GLOM</name>
<reference evidence="4 5" key="1">
    <citation type="submission" date="2018-06" db="EMBL/GenBank/DDBJ databases">
        <title>Comparative genomics reveals the genomic features of Rhizophagus irregularis, R. cerebriforme, R. diaphanum and Gigaspora rosea, and their symbiotic lifestyle signature.</title>
        <authorList>
            <person name="Morin E."/>
            <person name="San Clemente H."/>
            <person name="Chen E.C.H."/>
            <person name="De La Providencia I."/>
            <person name="Hainaut M."/>
            <person name="Kuo A."/>
            <person name="Kohler A."/>
            <person name="Murat C."/>
            <person name="Tang N."/>
            <person name="Roy S."/>
            <person name="Loubradou J."/>
            <person name="Henrissat B."/>
            <person name="Grigoriev I.V."/>
            <person name="Corradi N."/>
            <person name="Roux C."/>
            <person name="Martin F.M."/>
        </authorList>
    </citation>
    <scope>NUCLEOTIDE SEQUENCE [LARGE SCALE GENOMIC DNA]</scope>
    <source>
        <strain evidence="4 5">DAOM 227022</strain>
    </source>
</reference>
<evidence type="ECO:0000313" key="4">
    <source>
        <dbReference type="EMBL" id="RIA92866.1"/>
    </source>
</evidence>
<feature type="compositionally biased region" description="Low complexity" evidence="2">
    <location>
        <begin position="349"/>
        <end position="361"/>
    </location>
</feature>
<evidence type="ECO:0000259" key="3">
    <source>
        <dbReference type="PROSITE" id="PS50011"/>
    </source>
</evidence>
<dbReference type="GO" id="GO:0005524">
    <property type="term" value="F:ATP binding"/>
    <property type="evidence" value="ECO:0007669"/>
    <property type="project" value="UniProtKB-UniRule"/>
</dbReference>
<dbReference type="PRINTS" id="PR00109">
    <property type="entry name" value="TYRKINASE"/>
</dbReference>
<dbReference type="InterPro" id="IPR000719">
    <property type="entry name" value="Prot_kinase_dom"/>
</dbReference>
<comment type="caution">
    <text evidence="4">The sequence shown here is derived from an EMBL/GenBank/DDBJ whole genome shotgun (WGS) entry which is preliminary data.</text>
</comment>
<dbReference type="STRING" id="658196.A0A397T7J4"/>
<dbReference type="InterPro" id="IPR011009">
    <property type="entry name" value="Kinase-like_dom_sf"/>
</dbReference>
<dbReference type="EMBL" id="QKYT01000115">
    <property type="protein sequence ID" value="RIA92866.1"/>
    <property type="molecule type" value="Genomic_DNA"/>
</dbReference>
<dbReference type="GO" id="GO:0004674">
    <property type="term" value="F:protein serine/threonine kinase activity"/>
    <property type="evidence" value="ECO:0007669"/>
    <property type="project" value="TreeGrafter"/>
</dbReference>
<dbReference type="InterPro" id="IPR051681">
    <property type="entry name" value="Ser/Thr_Kinases-Pseudokinases"/>
</dbReference>
<dbReference type="InterPro" id="IPR001245">
    <property type="entry name" value="Ser-Thr/Tyr_kinase_cat_dom"/>
</dbReference>
<gene>
    <name evidence="4" type="ORF">C1645_804368</name>
</gene>
<keyword evidence="4" id="KW-0418">Kinase</keyword>
<proteinExistence type="predicted"/>
<feature type="domain" description="Protein kinase" evidence="3">
    <location>
        <begin position="25"/>
        <end position="283"/>
    </location>
</feature>
<dbReference type="InterPro" id="IPR017441">
    <property type="entry name" value="Protein_kinase_ATP_BS"/>
</dbReference>
<keyword evidence="4" id="KW-0808">Transferase</keyword>
<sequence>MTSLKGLIDMKIKCGNIDYIEYNNFSDIEKIGEGGFGIVNRANWIDGGIKVALKGPLNNSIDDNQKEYFLRELKLLRQINHPNINRFLGVTKDLVRNNYIIVLQYANQGNLREYLEKNFPSLHWEDKIQMALDITCGLKYLHSRQIIHRDLHAKNILVNNGSLMIADLGLSKRSTEINSNSIHFGLPAYIEPQCYIDHNYKQNEKSDIYSLGVLFWEISSGKPPFSEIPIFNINLLVIRGIREIPIENTPFEYQQLYKNCWKKEPYQRPDINEIYSALIQLKLQFDNEIRINSNHNLRSGILKISARSKTTLANALHVLKEKNFDIIHTSSRDITSSYEVQAPVFVSPSSTSLSNTPSPESQTQSPISSLHSTLNWS</sequence>
<keyword evidence="1" id="KW-0067">ATP-binding</keyword>
<dbReference type="PROSITE" id="PS50011">
    <property type="entry name" value="PROTEIN_KINASE_DOM"/>
    <property type="match status" value="1"/>
</dbReference>
<feature type="non-terminal residue" evidence="4">
    <location>
        <position position="377"/>
    </location>
</feature>
<evidence type="ECO:0000313" key="5">
    <source>
        <dbReference type="Proteomes" id="UP000265703"/>
    </source>
</evidence>
<organism evidence="4 5">
    <name type="scientific">Glomus cerebriforme</name>
    <dbReference type="NCBI Taxonomy" id="658196"/>
    <lineage>
        <taxon>Eukaryota</taxon>
        <taxon>Fungi</taxon>
        <taxon>Fungi incertae sedis</taxon>
        <taxon>Mucoromycota</taxon>
        <taxon>Glomeromycotina</taxon>
        <taxon>Glomeromycetes</taxon>
        <taxon>Glomerales</taxon>
        <taxon>Glomeraceae</taxon>
        <taxon>Glomus</taxon>
    </lineage>
</organism>
<dbReference type="PROSITE" id="PS00107">
    <property type="entry name" value="PROTEIN_KINASE_ATP"/>
    <property type="match status" value="1"/>
</dbReference>
<dbReference type="SUPFAM" id="SSF56112">
    <property type="entry name" value="Protein kinase-like (PK-like)"/>
    <property type="match status" value="1"/>
</dbReference>
<dbReference type="Gene3D" id="1.10.510.10">
    <property type="entry name" value="Transferase(Phosphotransferase) domain 1"/>
    <property type="match status" value="1"/>
</dbReference>
<evidence type="ECO:0000256" key="2">
    <source>
        <dbReference type="SAM" id="MobiDB-lite"/>
    </source>
</evidence>
<protein>
    <submittedName>
        <fullName evidence="4">Kinase-like domain-containing protein</fullName>
    </submittedName>
</protein>
<dbReference type="AlphaFoldDB" id="A0A397T7J4"/>
<feature type="compositionally biased region" description="Polar residues" evidence="2">
    <location>
        <begin position="362"/>
        <end position="377"/>
    </location>
</feature>
<evidence type="ECO:0000256" key="1">
    <source>
        <dbReference type="PROSITE-ProRule" id="PRU10141"/>
    </source>
</evidence>
<accession>A0A397T7J4</accession>
<keyword evidence="5" id="KW-1185">Reference proteome</keyword>
<feature type="region of interest" description="Disordered" evidence="2">
    <location>
        <begin position="349"/>
        <end position="377"/>
    </location>
</feature>